<organism evidence="5 6">
    <name type="scientific">Hymenobacter crusticola</name>
    <dbReference type="NCBI Taxonomy" id="1770526"/>
    <lineage>
        <taxon>Bacteria</taxon>
        <taxon>Pseudomonadati</taxon>
        <taxon>Bacteroidota</taxon>
        <taxon>Cytophagia</taxon>
        <taxon>Cytophagales</taxon>
        <taxon>Hymenobacteraceae</taxon>
        <taxon>Hymenobacter</taxon>
    </lineage>
</organism>
<dbReference type="InterPro" id="IPR019734">
    <property type="entry name" value="TPR_rpt"/>
</dbReference>
<evidence type="ECO:0000256" key="3">
    <source>
        <dbReference type="SAM" id="SignalP"/>
    </source>
</evidence>
<dbReference type="InterPro" id="IPR012338">
    <property type="entry name" value="Beta-lactam/transpept-like"/>
</dbReference>
<dbReference type="GO" id="GO:0016787">
    <property type="term" value="F:hydrolase activity"/>
    <property type="evidence" value="ECO:0007669"/>
    <property type="project" value="UniProtKB-KW"/>
</dbReference>
<keyword evidence="2" id="KW-0802">TPR repeat</keyword>
<keyword evidence="5" id="KW-0378">Hydrolase</keyword>
<feature type="chain" id="PRO_5013054740" evidence="3">
    <location>
        <begin position="24"/>
        <end position="498"/>
    </location>
</feature>
<keyword evidence="3" id="KW-0732">Signal</keyword>
<dbReference type="InterPro" id="IPR011990">
    <property type="entry name" value="TPR-like_helical_dom_sf"/>
</dbReference>
<evidence type="ECO:0000256" key="1">
    <source>
        <dbReference type="ARBA" id="ARBA00038473"/>
    </source>
</evidence>
<dbReference type="EMBL" id="MTSE01000003">
    <property type="protein sequence ID" value="OUJ74907.1"/>
    <property type="molecule type" value="Genomic_DNA"/>
</dbReference>
<dbReference type="PROSITE" id="PS50005">
    <property type="entry name" value="TPR"/>
    <property type="match status" value="1"/>
</dbReference>
<dbReference type="Pfam" id="PF00144">
    <property type="entry name" value="Beta-lactamase"/>
    <property type="match status" value="1"/>
</dbReference>
<comment type="similarity">
    <text evidence="1">Belongs to the beta-lactamase family.</text>
</comment>
<name>A0A243WHE8_9BACT</name>
<sequence>MKRLATLAGLLALFLQVALGQSANGVANAKRNAQVDTVLQRLGRGFMAQPARVGLSVGIIKDGQTYFYNFGEVEKGKGQAPTQRTVYEIASISKTFASLLLAQAIIEQRVKATDDIRKYLGPTYANLAYQGQPIRLIHLANTTSALPDNLPDLTAFYKQVNPDSVAVVANRKLKNYTKQNFYEDLRRVKPDTIPGVVPRHSNVATQLLAYILEGVYQAPYQELLAKYIEKPCGMQDAHAFETEASLLATGYNENGSHMANQSIATMQASGGLRYSVANMVKYLHYQLNERTKAVALTHQPTWGTPEGEAIGYNWNIAKTVDSKRTLFHSGGSFGFASHCAFYPELGLGIVLLTNESDRNTQASLYDLSDQIVQGIYGTPAALKAFQQQLLAQKYEQAAAIYKAVKAEHREFYLPEEYVNEWGYKLARAGKTQPAIALFKLNAVLYPKSWNTYDSLGEAYEIAGNKPLAVANYQRSLTLNPKNAGAVEHLKKLGQTTSK</sequence>
<protein>
    <submittedName>
        <fullName evidence="5">Serine hydrolase</fullName>
    </submittedName>
</protein>
<evidence type="ECO:0000259" key="4">
    <source>
        <dbReference type="Pfam" id="PF00144"/>
    </source>
</evidence>
<dbReference type="Gene3D" id="3.40.710.10">
    <property type="entry name" value="DD-peptidase/beta-lactamase superfamily"/>
    <property type="match status" value="1"/>
</dbReference>
<reference evidence="5 6" key="1">
    <citation type="submission" date="2017-01" db="EMBL/GenBank/DDBJ databases">
        <title>A new Hymenobacter.</title>
        <authorList>
            <person name="Liang Y."/>
            <person name="Feng F."/>
        </authorList>
    </citation>
    <scope>NUCLEOTIDE SEQUENCE [LARGE SCALE GENOMIC DNA]</scope>
    <source>
        <strain evidence="5">MIMBbqt21</strain>
    </source>
</reference>
<dbReference type="RefSeq" id="WP_086593716.1">
    <property type="nucleotide sequence ID" value="NZ_MTSE01000003.1"/>
</dbReference>
<evidence type="ECO:0000256" key="2">
    <source>
        <dbReference type="PROSITE-ProRule" id="PRU00339"/>
    </source>
</evidence>
<accession>A0A243WHE8</accession>
<dbReference type="Proteomes" id="UP000194873">
    <property type="component" value="Unassembled WGS sequence"/>
</dbReference>
<dbReference type="InterPro" id="IPR051478">
    <property type="entry name" value="Beta-lactamase-like_AB/R"/>
</dbReference>
<proteinExistence type="inferred from homology"/>
<feature type="domain" description="Beta-lactamase-related" evidence="4">
    <location>
        <begin position="40"/>
        <end position="360"/>
    </location>
</feature>
<dbReference type="InterPro" id="IPR001466">
    <property type="entry name" value="Beta-lactam-related"/>
</dbReference>
<dbReference type="PANTHER" id="PTHR22935:SF95">
    <property type="entry name" value="BETA-LACTAMASE-LIKE 1-RELATED"/>
    <property type="match status" value="1"/>
</dbReference>
<dbReference type="OrthoDB" id="9793489at2"/>
<dbReference type="SUPFAM" id="SSF56601">
    <property type="entry name" value="beta-lactamase/transpeptidase-like"/>
    <property type="match status" value="1"/>
</dbReference>
<feature type="repeat" description="TPR" evidence="2">
    <location>
        <begin position="449"/>
        <end position="482"/>
    </location>
</feature>
<dbReference type="Gene3D" id="1.25.40.10">
    <property type="entry name" value="Tetratricopeptide repeat domain"/>
    <property type="match status" value="1"/>
</dbReference>
<evidence type="ECO:0000313" key="5">
    <source>
        <dbReference type="EMBL" id="OUJ74907.1"/>
    </source>
</evidence>
<dbReference type="SUPFAM" id="SSF48452">
    <property type="entry name" value="TPR-like"/>
    <property type="match status" value="1"/>
</dbReference>
<dbReference type="PANTHER" id="PTHR22935">
    <property type="entry name" value="PENICILLIN-BINDING PROTEIN"/>
    <property type="match status" value="1"/>
</dbReference>
<dbReference type="SMART" id="SM00028">
    <property type="entry name" value="TPR"/>
    <property type="match status" value="1"/>
</dbReference>
<keyword evidence="6" id="KW-1185">Reference proteome</keyword>
<evidence type="ECO:0000313" key="6">
    <source>
        <dbReference type="Proteomes" id="UP000194873"/>
    </source>
</evidence>
<dbReference type="AlphaFoldDB" id="A0A243WHE8"/>
<feature type="signal peptide" evidence="3">
    <location>
        <begin position="1"/>
        <end position="23"/>
    </location>
</feature>
<comment type="caution">
    <text evidence="5">The sequence shown here is derived from an EMBL/GenBank/DDBJ whole genome shotgun (WGS) entry which is preliminary data.</text>
</comment>
<gene>
    <name evidence="5" type="ORF">BXP70_09170</name>
</gene>